<dbReference type="InterPro" id="IPR009051">
    <property type="entry name" value="Helical_ferredxn"/>
</dbReference>
<keyword evidence="2" id="KW-0408">Iron</keyword>
<dbReference type="Gene3D" id="1.10.1060.10">
    <property type="entry name" value="Alpha-helical ferredoxin"/>
    <property type="match status" value="1"/>
</dbReference>
<sequence>MTDTNTLSKIQEKARRLLEDGKVEVVIGFAAGTVPGKSTPSFISAKEDCESLVWDNGCSLNLAKYVLKEKRKAAIIVKGCDSRSLVNLITENQIKRENLYIIGAACPLSASCAGCQVKVPVIYDELIEDGSEIREVSTIAERRYDDVLEFEKLSAEERKAYVYGEVSKCIRCYACRNVCPACYCKECFAEKSLPQWIGKTTDIGDNLIFHLIRALHVAGRCVDCGSCQRACPMGVNLRLLNHKLLMEVGSLYQFEAGLKEDQILPLNTYQYDDPQPFLAKGGGHE</sequence>
<dbReference type="AlphaFoldDB" id="A0A8S0WIF5"/>
<gene>
    <name evidence="5" type="ORF">DEACI_4125</name>
</gene>
<dbReference type="GO" id="GO:0046872">
    <property type="term" value="F:metal ion binding"/>
    <property type="evidence" value="ECO:0007669"/>
    <property type="project" value="UniProtKB-KW"/>
</dbReference>
<dbReference type="PROSITE" id="PS00198">
    <property type="entry name" value="4FE4S_FER_1"/>
    <property type="match status" value="1"/>
</dbReference>
<evidence type="ECO:0000313" key="5">
    <source>
        <dbReference type="EMBL" id="CAA7603302.1"/>
    </source>
</evidence>
<dbReference type="SUPFAM" id="SSF46548">
    <property type="entry name" value="alpha-helical ferredoxin"/>
    <property type="match status" value="1"/>
</dbReference>
<evidence type="ECO:0000256" key="2">
    <source>
        <dbReference type="ARBA" id="ARBA00023004"/>
    </source>
</evidence>
<dbReference type="RefSeq" id="WP_240986538.1">
    <property type="nucleotide sequence ID" value="NZ_LR746496.1"/>
</dbReference>
<evidence type="ECO:0000256" key="3">
    <source>
        <dbReference type="ARBA" id="ARBA00023014"/>
    </source>
</evidence>
<accession>A0A8S0WIF5</accession>
<dbReference type="InterPro" id="IPR017900">
    <property type="entry name" value="4Fe4S_Fe_S_CS"/>
</dbReference>
<feature type="domain" description="4Fe-4S ferredoxin-type" evidence="4">
    <location>
        <begin position="212"/>
        <end position="242"/>
    </location>
</feature>
<keyword evidence="3" id="KW-0411">Iron-sulfur</keyword>
<name>A0A8S0WIF5_9FIRM</name>
<organism evidence="5">
    <name type="scientific">Acididesulfobacillus acetoxydans</name>
    <dbReference type="NCBI Taxonomy" id="1561005"/>
    <lineage>
        <taxon>Bacteria</taxon>
        <taxon>Bacillati</taxon>
        <taxon>Bacillota</taxon>
        <taxon>Clostridia</taxon>
        <taxon>Eubacteriales</taxon>
        <taxon>Peptococcaceae</taxon>
        <taxon>Acididesulfobacillus</taxon>
    </lineage>
</organism>
<evidence type="ECO:0000256" key="1">
    <source>
        <dbReference type="ARBA" id="ARBA00022723"/>
    </source>
</evidence>
<keyword evidence="1" id="KW-0479">Metal-binding</keyword>
<reference evidence="5" key="1">
    <citation type="submission" date="2020-01" db="EMBL/GenBank/DDBJ databases">
        <authorList>
            <person name="Hornung B."/>
        </authorList>
    </citation>
    <scope>NUCLEOTIDE SEQUENCE</scope>
    <source>
        <strain evidence="5">PacBioINE</strain>
    </source>
</reference>
<dbReference type="GO" id="GO:0051536">
    <property type="term" value="F:iron-sulfur cluster binding"/>
    <property type="evidence" value="ECO:0007669"/>
    <property type="project" value="UniProtKB-KW"/>
</dbReference>
<dbReference type="Pfam" id="PF13183">
    <property type="entry name" value="Fer4_8"/>
    <property type="match status" value="1"/>
</dbReference>
<dbReference type="EMBL" id="LR746496">
    <property type="protein sequence ID" value="CAA7603302.1"/>
    <property type="molecule type" value="Genomic_DNA"/>
</dbReference>
<dbReference type="Proteomes" id="UP000836597">
    <property type="component" value="Chromosome"/>
</dbReference>
<dbReference type="KEGG" id="aacx:DEACI_4125"/>
<feature type="domain" description="4Fe-4S ferredoxin-type" evidence="4">
    <location>
        <begin position="159"/>
        <end position="190"/>
    </location>
</feature>
<proteinExistence type="predicted"/>
<evidence type="ECO:0000259" key="4">
    <source>
        <dbReference type="PROSITE" id="PS51379"/>
    </source>
</evidence>
<dbReference type="InterPro" id="IPR017896">
    <property type="entry name" value="4Fe4S_Fe-S-bd"/>
</dbReference>
<dbReference type="PROSITE" id="PS51379">
    <property type="entry name" value="4FE4S_FER_2"/>
    <property type="match status" value="2"/>
</dbReference>
<protein>
    <submittedName>
        <fullName evidence="5">4Fe-4S ferredoxin-type, iron-sulphur binding domain protein</fullName>
    </submittedName>
</protein>